<dbReference type="SUPFAM" id="SSF102405">
    <property type="entry name" value="MCP/YpsA-like"/>
    <property type="match status" value="1"/>
</dbReference>
<dbReference type="NCBIfam" id="TIGR00732">
    <property type="entry name" value="dprA"/>
    <property type="match status" value="1"/>
</dbReference>
<dbReference type="GO" id="GO:0009294">
    <property type="term" value="P:DNA-mediated transformation"/>
    <property type="evidence" value="ECO:0007669"/>
    <property type="project" value="InterPro"/>
</dbReference>
<evidence type="ECO:0000313" key="4">
    <source>
        <dbReference type="EMBL" id="OGY35418.1"/>
    </source>
</evidence>
<dbReference type="PANTHER" id="PTHR43022">
    <property type="entry name" value="PROTEIN SMF"/>
    <property type="match status" value="1"/>
</dbReference>
<evidence type="ECO:0000313" key="5">
    <source>
        <dbReference type="Proteomes" id="UP000177941"/>
    </source>
</evidence>
<reference evidence="4 5" key="1">
    <citation type="journal article" date="2016" name="Nat. Commun.">
        <title>Thousands of microbial genomes shed light on interconnected biogeochemical processes in an aquifer system.</title>
        <authorList>
            <person name="Anantharaman K."/>
            <person name="Brown C.T."/>
            <person name="Hug L.A."/>
            <person name="Sharon I."/>
            <person name="Castelle C.J."/>
            <person name="Probst A.J."/>
            <person name="Thomas B.C."/>
            <person name="Singh A."/>
            <person name="Wilkins M.J."/>
            <person name="Karaoz U."/>
            <person name="Brodie E.L."/>
            <person name="Williams K.H."/>
            <person name="Hubbard S.S."/>
            <person name="Banfield J.F."/>
        </authorList>
    </citation>
    <scope>NUCLEOTIDE SEQUENCE [LARGE SCALE GENOMIC DNA]</scope>
</reference>
<feature type="domain" description="DprA winged helix" evidence="3">
    <location>
        <begin position="232"/>
        <end position="284"/>
    </location>
</feature>
<protein>
    <submittedName>
        <fullName evidence="4">DNA protecting protein DprA</fullName>
    </submittedName>
</protein>
<dbReference type="AlphaFoldDB" id="A0A1G1X5W8"/>
<comment type="caution">
    <text evidence="4">The sequence shown here is derived from an EMBL/GenBank/DDBJ whole genome shotgun (WGS) entry which is preliminary data.</text>
</comment>
<comment type="similarity">
    <text evidence="1">Belongs to the DprA/Smf family.</text>
</comment>
<dbReference type="Gene3D" id="1.10.10.10">
    <property type="entry name" value="Winged helix-like DNA-binding domain superfamily/Winged helix DNA-binding domain"/>
    <property type="match status" value="1"/>
</dbReference>
<accession>A0A1G1X5W8</accession>
<dbReference type="Gene3D" id="3.40.50.450">
    <property type="match status" value="1"/>
</dbReference>
<dbReference type="InterPro" id="IPR057666">
    <property type="entry name" value="DrpA_SLOG"/>
</dbReference>
<dbReference type="Pfam" id="PF02481">
    <property type="entry name" value="DNA_processg_A"/>
    <property type="match status" value="1"/>
</dbReference>
<feature type="domain" description="Smf/DprA SLOG" evidence="2">
    <location>
        <begin position="7"/>
        <end position="219"/>
    </location>
</feature>
<name>A0A1G1X5W8_9BACT</name>
<dbReference type="InterPro" id="IPR036388">
    <property type="entry name" value="WH-like_DNA-bd_sf"/>
</dbReference>
<gene>
    <name evidence="4" type="ORF">A3E36_01840</name>
</gene>
<organism evidence="4 5">
    <name type="scientific">Candidatus Andersenbacteria bacterium RIFCSPHIGHO2_12_FULL_45_11b</name>
    <dbReference type="NCBI Taxonomy" id="1797282"/>
    <lineage>
        <taxon>Bacteria</taxon>
        <taxon>Candidatus Anderseniibacteriota</taxon>
    </lineage>
</organism>
<sequence>MSDDISVIAYVDPEYPDLLREIHKPPQQLYIRGDKTILSSPYLLGVVGSRKATMYGRQACASLLPPCVRIGMYLVSGMAYGIDSFAHRICIDQNRPTIAVLGSGVDDASLYPRGNKTIAQEILANGGAIISEYEPGTKAMLGNFPARNRIIAGLCKATLIVQAAKRSGSLITARLAMEENRDVLAIPGPITDPACEGTNMLIRDGAGMVLEYTDIISRYELQESEMETLTHEPLREELAFILSKLSADPLHIEDIAALCNISIQDASAGIAEMEMIGVIEHVGGMKYVKK</sequence>
<dbReference type="Proteomes" id="UP000177941">
    <property type="component" value="Unassembled WGS sequence"/>
</dbReference>
<evidence type="ECO:0000256" key="1">
    <source>
        <dbReference type="ARBA" id="ARBA00006525"/>
    </source>
</evidence>
<dbReference type="EMBL" id="MHHS01000050">
    <property type="protein sequence ID" value="OGY35418.1"/>
    <property type="molecule type" value="Genomic_DNA"/>
</dbReference>
<dbReference type="Pfam" id="PF17782">
    <property type="entry name" value="WHD_DprA"/>
    <property type="match status" value="1"/>
</dbReference>
<dbReference type="InterPro" id="IPR003488">
    <property type="entry name" value="DprA"/>
</dbReference>
<dbReference type="InterPro" id="IPR041614">
    <property type="entry name" value="DprA_WH"/>
</dbReference>
<dbReference type="PANTHER" id="PTHR43022:SF1">
    <property type="entry name" value="PROTEIN SMF"/>
    <property type="match status" value="1"/>
</dbReference>
<evidence type="ECO:0000259" key="3">
    <source>
        <dbReference type="Pfam" id="PF17782"/>
    </source>
</evidence>
<proteinExistence type="inferred from homology"/>
<evidence type="ECO:0000259" key="2">
    <source>
        <dbReference type="Pfam" id="PF02481"/>
    </source>
</evidence>